<dbReference type="STRING" id="42251.A0A2T6ZX56"/>
<proteinExistence type="predicted"/>
<dbReference type="GO" id="GO:0003729">
    <property type="term" value="F:mRNA binding"/>
    <property type="evidence" value="ECO:0007669"/>
    <property type="project" value="TreeGrafter"/>
</dbReference>
<feature type="compositionally biased region" description="Basic and acidic residues" evidence="5">
    <location>
        <begin position="116"/>
        <end position="137"/>
    </location>
</feature>
<dbReference type="Gene3D" id="3.30.70.330">
    <property type="match status" value="1"/>
</dbReference>
<dbReference type="PANTHER" id="PTHR22792">
    <property type="entry name" value="LUPUS LA PROTEIN-RELATED"/>
    <property type="match status" value="1"/>
</dbReference>
<keyword evidence="2 4" id="KW-0694">RNA-binding</keyword>
<comment type="caution">
    <text evidence="8">The sequence shown here is derived from an EMBL/GenBank/DDBJ whole genome shotgun (WGS) entry which is preliminary data.</text>
</comment>
<feature type="region of interest" description="Disordered" evidence="5">
    <location>
        <begin position="112"/>
        <end position="155"/>
    </location>
</feature>
<dbReference type="Pfam" id="PF00076">
    <property type="entry name" value="RRM_1"/>
    <property type="match status" value="1"/>
</dbReference>
<name>A0A2T6ZX56_TUBBO</name>
<evidence type="ECO:0000256" key="3">
    <source>
        <dbReference type="ARBA" id="ARBA00023242"/>
    </source>
</evidence>
<dbReference type="SMART" id="SM00715">
    <property type="entry name" value="LA"/>
    <property type="match status" value="1"/>
</dbReference>
<dbReference type="GO" id="GO:0005634">
    <property type="term" value="C:nucleus"/>
    <property type="evidence" value="ECO:0007669"/>
    <property type="project" value="UniProtKB-SubCell"/>
</dbReference>
<dbReference type="InterPro" id="IPR045180">
    <property type="entry name" value="La_dom_prot"/>
</dbReference>
<gene>
    <name evidence="8" type="ORF">B9Z19DRAFT_1080187</name>
</gene>
<dbReference type="Gene3D" id="1.10.10.10">
    <property type="entry name" value="Winged helix-like DNA-binding domain superfamily/Winged helix DNA-binding domain"/>
    <property type="match status" value="1"/>
</dbReference>
<evidence type="ECO:0000313" key="8">
    <source>
        <dbReference type="EMBL" id="PUU80046.1"/>
    </source>
</evidence>
<evidence type="ECO:0000256" key="4">
    <source>
        <dbReference type="PROSITE-ProRule" id="PRU00332"/>
    </source>
</evidence>
<evidence type="ECO:0000256" key="2">
    <source>
        <dbReference type="ARBA" id="ARBA00022884"/>
    </source>
</evidence>
<evidence type="ECO:0000256" key="1">
    <source>
        <dbReference type="ARBA" id="ARBA00004123"/>
    </source>
</evidence>
<dbReference type="PROSITE" id="PS50961">
    <property type="entry name" value="HTH_LA"/>
    <property type="match status" value="1"/>
</dbReference>
<comment type="subcellular location">
    <subcellularLocation>
        <location evidence="1">Nucleus</location>
    </subcellularLocation>
</comment>
<accession>A0A2T6ZX56</accession>
<evidence type="ECO:0000313" key="9">
    <source>
        <dbReference type="Proteomes" id="UP000244722"/>
    </source>
</evidence>
<feature type="domain" description="HTH La-type RNA-binding" evidence="7">
    <location>
        <begin position="25"/>
        <end position="114"/>
    </location>
</feature>
<feature type="compositionally biased region" description="Basic residues" evidence="5">
    <location>
        <begin position="294"/>
        <end position="307"/>
    </location>
</feature>
<dbReference type="PROSITE" id="PS50102">
    <property type="entry name" value="RRM"/>
    <property type="match status" value="1"/>
</dbReference>
<reference evidence="8 9" key="1">
    <citation type="submission" date="2017-04" db="EMBL/GenBank/DDBJ databases">
        <title>Draft genome sequence of Tuber borchii Vittad., a whitish edible truffle.</title>
        <authorList>
            <consortium name="DOE Joint Genome Institute"/>
            <person name="Murat C."/>
            <person name="Kuo A."/>
            <person name="Barry K.W."/>
            <person name="Clum A."/>
            <person name="Dockter R.B."/>
            <person name="Fauchery L."/>
            <person name="Iotti M."/>
            <person name="Kohler A."/>
            <person name="Labutti K."/>
            <person name="Lindquist E.A."/>
            <person name="Lipzen A."/>
            <person name="Ohm R.A."/>
            <person name="Wang M."/>
            <person name="Grigoriev I.V."/>
            <person name="Zambonelli A."/>
            <person name="Martin F.M."/>
        </authorList>
    </citation>
    <scope>NUCLEOTIDE SEQUENCE [LARGE SCALE GENOMIC DNA]</scope>
    <source>
        <strain evidence="8 9">Tbo3840</strain>
    </source>
</reference>
<dbReference type="SUPFAM" id="SSF46785">
    <property type="entry name" value="Winged helix' DNA-binding domain"/>
    <property type="match status" value="1"/>
</dbReference>
<dbReference type="InterPro" id="IPR012677">
    <property type="entry name" value="Nucleotide-bd_a/b_plait_sf"/>
</dbReference>
<dbReference type="CDD" id="cd08029">
    <property type="entry name" value="LA_like_fungal"/>
    <property type="match status" value="1"/>
</dbReference>
<dbReference type="Proteomes" id="UP000244722">
    <property type="component" value="Unassembled WGS sequence"/>
</dbReference>
<feature type="compositionally biased region" description="Basic and acidic residues" evidence="5">
    <location>
        <begin position="335"/>
        <end position="374"/>
    </location>
</feature>
<dbReference type="AlphaFoldDB" id="A0A2T6ZX56"/>
<evidence type="ECO:0000256" key="5">
    <source>
        <dbReference type="SAM" id="MobiDB-lite"/>
    </source>
</evidence>
<dbReference type="Pfam" id="PF05383">
    <property type="entry name" value="La"/>
    <property type="match status" value="1"/>
</dbReference>
<feature type="region of interest" description="Disordered" evidence="5">
    <location>
        <begin position="250"/>
        <end position="374"/>
    </location>
</feature>
<keyword evidence="3" id="KW-0539">Nucleus</keyword>
<dbReference type="SUPFAM" id="SSF54928">
    <property type="entry name" value="RNA-binding domain, RBD"/>
    <property type="match status" value="1"/>
</dbReference>
<dbReference type="InterPro" id="IPR035979">
    <property type="entry name" value="RBD_domain_sf"/>
</dbReference>
<dbReference type="OrthoDB" id="439993at2759"/>
<dbReference type="InterPro" id="IPR036390">
    <property type="entry name" value="WH_DNA-bd_sf"/>
</dbReference>
<evidence type="ECO:0000259" key="6">
    <source>
        <dbReference type="PROSITE" id="PS50102"/>
    </source>
</evidence>
<dbReference type="InterPro" id="IPR006630">
    <property type="entry name" value="La_HTH"/>
</dbReference>
<dbReference type="CDD" id="cd12291">
    <property type="entry name" value="RRM1_La"/>
    <property type="match status" value="1"/>
</dbReference>
<organism evidence="8 9">
    <name type="scientific">Tuber borchii</name>
    <name type="common">White truffle</name>
    <dbReference type="NCBI Taxonomy" id="42251"/>
    <lineage>
        <taxon>Eukaryota</taxon>
        <taxon>Fungi</taxon>
        <taxon>Dikarya</taxon>
        <taxon>Ascomycota</taxon>
        <taxon>Pezizomycotina</taxon>
        <taxon>Pezizomycetes</taxon>
        <taxon>Pezizales</taxon>
        <taxon>Tuberaceae</taxon>
        <taxon>Tuber</taxon>
    </lineage>
</organism>
<dbReference type="InterPro" id="IPR002344">
    <property type="entry name" value="Lupus_La"/>
</dbReference>
<dbReference type="EMBL" id="NESQ01000073">
    <property type="protein sequence ID" value="PUU80046.1"/>
    <property type="molecule type" value="Genomic_DNA"/>
</dbReference>
<dbReference type="PANTHER" id="PTHR22792:SF140">
    <property type="entry name" value="ACHILLES, ISOFORM A"/>
    <property type="match status" value="1"/>
</dbReference>
<dbReference type="InterPro" id="IPR000504">
    <property type="entry name" value="RRM_dom"/>
</dbReference>
<sequence>MTVGTKELNGFQKKKRENIKFDATLLPESDDPAEVRKQVEFYFSDSNLPFDKFLFGLVGKDNRSVPLKLICSFKRMRRFTNPEVIINALRESEVLVITGDVGEETVRRKTPLVVNEVEKKEDDAENKDSKDKSDQRGHQPTRRQAWDADVTGGRRFEDPTIPRSIYAKGFGAETPTTQIDLENFFAPYGPIASVRLRRTAAGVFKGSIFVEFKDENLMKEFIDLEEKPKWNDTDLQWLTKKDYCDGKIQDIKDGKVQPKVSLPHKSSGNKNGQRGNNQRGRGKGGRGGSGGRGSGKHRGSNSRRGNNRKGINDRGGPPKIKTSPGGKDGIPQVKTEAKENTNNKRKAEGGAEAHTEVKKIKQEHGTVHIKQETA</sequence>
<protein>
    <recommendedName>
        <fullName evidence="10">HTH La-type RNA-binding domain-containing protein</fullName>
    </recommendedName>
</protein>
<dbReference type="GO" id="GO:1990904">
    <property type="term" value="C:ribonucleoprotein complex"/>
    <property type="evidence" value="ECO:0007669"/>
    <property type="project" value="InterPro"/>
</dbReference>
<feature type="compositionally biased region" description="Low complexity" evidence="5">
    <location>
        <begin position="265"/>
        <end position="279"/>
    </location>
</feature>
<dbReference type="GO" id="GO:0006396">
    <property type="term" value="P:RNA processing"/>
    <property type="evidence" value="ECO:0007669"/>
    <property type="project" value="InterPro"/>
</dbReference>
<feature type="domain" description="RRM" evidence="6">
    <location>
        <begin position="163"/>
        <end position="256"/>
    </location>
</feature>
<dbReference type="PRINTS" id="PR00302">
    <property type="entry name" value="LUPUSLA"/>
</dbReference>
<evidence type="ECO:0008006" key="10">
    <source>
        <dbReference type="Google" id="ProtNLM"/>
    </source>
</evidence>
<dbReference type="SMART" id="SM00360">
    <property type="entry name" value="RRM"/>
    <property type="match status" value="1"/>
</dbReference>
<evidence type="ECO:0000259" key="7">
    <source>
        <dbReference type="PROSITE" id="PS50961"/>
    </source>
</evidence>
<dbReference type="InterPro" id="IPR036388">
    <property type="entry name" value="WH-like_DNA-bd_sf"/>
</dbReference>
<keyword evidence="9" id="KW-1185">Reference proteome</keyword>